<evidence type="ECO:0000313" key="3">
    <source>
        <dbReference type="EMBL" id="WVX67406.1"/>
    </source>
</evidence>
<organism evidence="3 4">
    <name type="scientific">Candidatus Bealeia paramacronuclearis</name>
    <dbReference type="NCBI Taxonomy" id="1921001"/>
    <lineage>
        <taxon>Bacteria</taxon>
        <taxon>Pseudomonadati</taxon>
        <taxon>Pseudomonadota</taxon>
        <taxon>Alphaproteobacteria</taxon>
        <taxon>Holosporales</taxon>
        <taxon>Holosporaceae</taxon>
        <taxon>Candidatus Bealeia</taxon>
    </lineage>
</organism>
<accession>A0ABZ2C5L7</accession>
<feature type="signal peptide" evidence="1">
    <location>
        <begin position="1"/>
        <end position="23"/>
    </location>
</feature>
<gene>
    <name evidence="3" type="ORF">Bealeia1_01608</name>
</gene>
<dbReference type="EMBL" id="CP133270">
    <property type="protein sequence ID" value="WVX67406.1"/>
    <property type="molecule type" value="Genomic_DNA"/>
</dbReference>
<evidence type="ECO:0000313" key="4">
    <source>
        <dbReference type="Proteomes" id="UP001330434"/>
    </source>
</evidence>
<dbReference type="SUPFAM" id="SSF53474">
    <property type="entry name" value="alpha/beta-Hydrolases"/>
    <property type="match status" value="1"/>
</dbReference>
<dbReference type="InterPro" id="IPR003140">
    <property type="entry name" value="PLipase/COase/thioEstase"/>
</dbReference>
<feature type="domain" description="Phospholipase/carboxylesterase/thioesterase" evidence="2">
    <location>
        <begin position="43"/>
        <end position="124"/>
    </location>
</feature>
<keyword evidence="3" id="KW-0378">Hydrolase</keyword>
<name>A0ABZ2C5L7_9PROT</name>
<feature type="chain" id="PRO_5047196325" evidence="1">
    <location>
        <begin position="24"/>
        <end position="161"/>
    </location>
</feature>
<proteinExistence type="predicted"/>
<dbReference type="Proteomes" id="UP001330434">
    <property type="component" value="Chromosome"/>
</dbReference>
<dbReference type="Gene3D" id="3.40.50.1820">
    <property type="entry name" value="alpha/beta hydrolase"/>
    <property type="match status" value="1"/>
</dbReference>
<dbReference type="Pfam" id="PF02230">
    <property type="entry name" value="Abhydrolase_2"/>
    <property type="match status" value="1"/>
</dbReference>
<keyword evidence="4" id="KW-1185">Reference proteome</keyword>
<evidence type="ECO:0000256" key="1">
    <source>
        <dbReference type="SAM" id="SignalP"/>
    </source>
</evidence>
<keyword evidence="1" id="KW-0732">Signal</keyword>
<reference evidence="3 4" key="1">
    <citation type="journal article" date="2024" name="Environ. Microbiol.">
        <title>Novel evolutionary insights on the interactions of the Holosporales (Alphaproteobacteria) with eukaryotic hosts from comparative genomics.</title>
        <authorList>
            <person name="Giovannini M."/>
            <person name="Petroni G."/>
            <person name="Castelli M."/>
        </authorList>
    </citation>
    <scope>NUCLEOTIDE SEQUENCE [LARGE SCALE GENOMIC DNA]</scope>
    <source>
        <strain evidence="3 4">US_Bl 15I1</strain>
    </source>
</reference>
<protein>
    <submittedName>
        <fullName evidence="3">Alpha/beta hydrolase family protein</fullName>
    </submittedName>
</protein>
<dbReference type="InterPro" id="IPR029058">
    <property type="entry name" value="AB_hydrolase_fold"/>
</dbReference>
<dbReference type="RefSeq" id="WP_331256164.1">
    <property type="nucleotide sequence ID" value="NZ_CP133270.1"/>
</dbReference>
<evidence type="ECO:0000259" key="2">
    <source>
        <dbReference type="Pfam" id="PF02230"/>
    </source>
</evidence>
<dbReference type="GO" id="GO:0016787">
    <property type="term" value="F:hydrolase activity"/>
    <property type="evidence" value="ECO:0007669"/>
    <property type="project" value="UniProtKB-KW"/>
</dbReference>
<sequence>MSKFAQFLIGILCLGLFSHTVIAGHEKDEKTVWTSATIPHREGKEAQGLVVIFHGYSASGKDIIPLASSWQKEFPYLDFIAPNGVDPYEGQGSDHYQWFSLKNINLQKIQEKEIPILAERLEKLRPSVMSFLDNELQKRNLTRVTQFAGEERRDKVRGNIY</sequence>